<keyword evidence="1" id="KW-1133">Transmembrane helix</keyword>
<gene>
    <name evidence="2" type="ORF">A3C04_00940</name>
</gene>
<name>A0A1G2R5P1_9BACT</name>
<proteinExistence type="predicted"/>
<comment type="caution">
    <text evidence="2">The sequence shown here is derived from an EMBL/GenBank/DDBJ whole genome shotgun (WGS) entry which is preliminary data.</text>
</comment>
<keyword evidence="1" id="KW-0472">Membrane</keyword>
<organism evidence="2 3">
    <name type="scientific">Candidatus Wildermuthbacteria bacterium RIFCSPHIGHO2_02_FULL_45_25</name>
    <dbReference type="NCBI Taxonomy" id="1802450"/>
    <lineage>
        <taxon>Bacteria</taxon>
        <taxon>Candidatus Wildermuthiibacteriota</taxon>
    </lineage>
</organism>
<keyword evidence="1" id="KW-0812">Transmembrane</keyword>
<sequence>MMQRLKQARSFVGSYWQWFGMLGLGGVGVITLTVSGLNPIHFLGAVDSSQGERVTQEVYGGNGQLVSSDTQVLTSEGSARHTLEFKIGGTNMQGIEIANMDLKEEDATSPKEVLKIDAGSKKIFVDKLILKNVHAAELTMEDSEVIELVVNGVRADGASTHVDVATAPLVHRGFRGYGSLPIWKVDASRYDVVEIEADEDAHVSSIVLENINIPGELSIRDIVANQVVIEDSTIGRGDGLENKDFVFDDVVVEVASIEGVVEAPVDNLLAPVVVP</sequence>
<feature type="transmembrane region" description="Helical" evidence="1">
    <location>
        <begin position="12"/>
        <end position="34"/>
    </location>
</feature>
<evidence type="ECO:0000313" key="2">
    <source>
        <dbReference type="EMBL" id="OHA67572.1"/>
    </source>
</evidence>
<dbReference type="EMBL" id="MHTV01000007">
    <property type="protein sequence ID" value="OHA67572.1"/>
    <property type="molecule type" value="Genomic_DNA"/>
</dbReference>
<dbReference type="Proteomes" id="UP000178092">
    <property type="component" value="Unassembled WGS sequence"/>
</dbReference>
<evidence type="ECO:0000256" key="1">
    <source>
        <dbReference type="SAM" id="Phobius"/>
    </source>
</evidence>
<evidence type="ECO:0000313" key="3">
    <source>
        <dbReference type="Proteomes" id="UP000178092"/>
    </source>
</evidence>
<dbReference type="AlphaFoldDB" id="A0A1G2R5P1"/>
<protein>
    <submittedName>
        <fullName evidence="2">Uncharacterized protein</fullName>
    </submittedName>
</protein>
<accession>A0A1G2R5P1</accession>
<reference evidence="2 3" key="1">
    <citation type="journal article" date="2016" name="Nat. Commun.">
        <title>Thousands of microbial genomes shed light on interconnected biogeochemical processes in an aquifer system.</title>
        <authorList>
            <person name="Anantharaman K."/>
            <person name="Brown C.T."/>
            <person name="Hug L.A."/>
            <person name="Sharon I."/>
            <person name="Castelle C.J."/>
            <person name="Probst A.J."/>
            <person name="Thomas B.C."/>
            <person name="Singh A."/>
            <person name="Wilkins M.J."/>
            <person name="Karaoz U."/>
            <person name="Brodie E.L."/>
            <person name="Williams K.H."/>
            <person name="Hubbard S.S."/>
            <person name="Banfield J.F."/>
        </authorList>
    </citation>
    <scope>NUCLEOTIDE SEQUENCE [LARGE SCALE GENOMIC DNA]</scope>
</reference>